<protein>
    <submittedName>
        <fullName evidence="6">DegT/DnrJ/EryC1/StrS family aminotransferase</fullName>
    </submittedName>
</protein>
<dbReference type="PANTHER" id="PTHR30244:SF36">
    <property type="entry name" value="3-OXO-GLUCOSE-6-PHOSPHATE:GLUTAMATE AMINOTRANSFERASE"/>
    <property type="match status" value="1"/>
</dbReference>
<dbReference type="Gene3D" id="3.90.1150.10">
    <property type="entry name" value="Aspartate Aminotransferase, domain 1"/>
    <property type="match status" value="1"/>
</dbReference>
<evidence type="ECO:0000256" key="5">
    <source>
        <dbReference type="RuleBase" id="RU004508"/>
    </source>
</evidence>
<keyword evidence="6" id="KW-0032">Aminotransferase</keyword>
<dbReference type="Gene3D" id="3.40.640.10">
    <property type="entry name" value="Type I PLP-dependent aspartate aminotransferase-like (Major domain)"/>
    <property type="match status" value="1"/>
</dbReference>
<dbReference type="Pfam" id="PF01041">
    <property type="entry name" value="DegT_DnrJ_EryC1"/>
    <property type="match status" value="1"/>
</dbReference>
<dbReference type="GO" id="GO:0000271">
    <property type="term" value="P:polysaccharide biosynthetic process"/>
    <property type="evidence" value="ECO:0007669"/>
    <property type="project" value="TreeGrafter"/>
</dbReference>
<dbReference type="PIRSF" id="PIRSF000390">
    <property type="entry name" value="PLP_StrS"/>
    <property type="match status" value="1"/>
</dbReference>
<comment type="similarity">
    <text evidence="2 5">Belongs to the DegT/DnrJ/EryC1 family.</text>
</comment>
<dbReference type="FunFam" id="3.40.640.10:FF:000089">
    <property type="entry name" value="Aminotransferase, DegT/DnrJ/EryC1/StrS family"/>
    <property type="match status" value="1"/>
</dbReference>
<keyword evidence="1 4" id="KW-0663">Pyridoxal phosphate</keyword>
<dbReference type="InterPro" id="IPR015424">
    <property type="entry name" value="PyrdxlP-dep_Trfase"/>
</dbReference>
<evidence type="ECO:0000256" key="4">
    <source>
        <dbReference type="PIRSR" id="PIRSR000390-2"/>
    </source>
</evidence>
<dbReference type="CDD" id="cd00616">
    <property type="entry name" value="AHBA_syn"/>
    <property type="match status" value="1"/>
</dbReference>
<reference evidence="6" key="1">
    <citation type="submission" date="2019-07" db="EMBL/GenBank/DDBJ databases">
        <title>Toxilogical consequences of a new and cryptic species of cyanobacteria (Komarekiella delphini-convector) recovered from the epidermis of a bottlenose dolphin and 1500 ft. in the air.</title>
        <authorList>
            <person name="Brown A.O."/>
            <person name="Dvorak P."/>
            <person name="Villanueva C.D."/>
            <person name="Foss A.J."/>
            <person name="Garvey A.D."/>
            <person name="Gibson Q.A."/>
            <person name="Johansen J.R."/>
            <person name="Casamatta D.A."/>
        </authorList>
    </citation>
    <scope>NUCLEOTIDE SEQUENCE</scope>
    <source>
        <strain evidence="6">SJRDD-AB1</strain>
    </source>
</reference>
<dbReference type="AlphaFoldDB" id="A0AA40SZM1"/>
<name>A0AA40SZM1_9NOST</name>
<gene>
    <name evidence="6" type="ORF">FNW02_19335</name>
</gene>
<evidence type="ECO:0000256" key="1">
    <source>
        <dbReference type="ARBA" id="ARBA00022898"/>
    </source>
</evidence>
<comment type="caution">
    <text evidence="6">The sequence shown here is derived from an EMBL/GenBank/DDBJ whole genome shotgun (WGS) entry which is preliminary data.</text>
</comment>
<keyword evidence="7" id="KW-1185">Reference proteome</keyword>
<dbReference type="GO" id="GO:0008483">
    <property type="term" value="F:transaminase activity"/>
    <property type="evidence" value="ECO:0007669"/>
    <property type="project" value="UniProtKB-KW"/>
</dbReference>
<dbReference type="RefSeq" id="WP_191759133.1">
    <property type="nucleotide sequence ID" value="NZ_VJXY01000021.1"/>
</dbReference>
<feature type="active site" description="Proton acceptor" evidence="3">
    <location>
        <position position="185"/>
    </location>
</feature>
<evidence type="ECO:0000256" key="3">
    <source>
        <dbReference type="PIRSR" id="PIRSR000390-1"/>
    </source>
</evidence>
<evidence type="ECO:0000256" key="2">
    <source>
        <dbReference type="ARBA" id="ARBA00037999"/>
    </source>
</evidence>
<feature type="modified residue" description="N6-(pyridoxal phosphate)lysine" evidence="4">
    <location>
        <position position="185"/>
    </location>
</feature>
<evidence type="ECO:0000313" key="6">
    <source>
        <dbReference type="EMBL" id="MBD6617917.1"/>
    </source>
</evidence>
<dbReference type="InterPro" id="IPR015422">
    <property type="entry name" value="PyrdxlP-dep_Trfase_small"/>
</dbReference>
<proteinExistence type="inferred from homology"/>
<dbReference type="InterPro" id="IPR000653">
    <property type="entry name" value="DegT/StrS_aminotransferase"/>
</dbReference>
<keyword evidence="6" id="KW-0808">Transferase</keyword>
<accession>A0AA40SZM1</accession>
<dbReference type="SUPFAM" id="SSF53383">
    <property type="entry name" value="PLP-dependent transferases"/>
    <property type="match status" value="1"/>
</dbReference>
<organism evidence="6 7">
    <name type="scientific">Komarekiella delphini-convector SJRDD-AB1</name>
    <dbReference type="NCBI Taxonomy" id="2593771"/>
    <lineage>
        <taxon>Bacteria</taxon>
        <taxon>Bacillati</taxon>
        <taxon>Cyanobacteriota</taxon>
        <taxon>Cyanophyceae</taxon>
        <taxon>Nostocales</taxon>
        <taxon>Nostocaceae</taxon>
        <taxon>Komarekiella</taxon>
        <taxon>Komarekiella delphini-convector</taxon>
    </lineage>
</organism>
<sequence length="372" mass="41139">MIPFVDLKAQYLSIKDEIDSAVLQLLASTQFILGNEVKSLEEEFADYCNADYGIAVNTGTSALHLALLAAGIGAGDEVITVPFTFVATVAAIIYTGATPVFVDIDPISYTIDINQIEKAITDRTKAILPVHLYGQSADMEPILEIARRYNLTVIEDAAQAHGAEYKGQRLGSIGDIGCFSFYPGKNLGAYGEGGMAITNNPEYARTMQMLRDWGQERRYHHVLKGYNYRMDGIQGAILRVKLRYIEAWTEARITHAANYDQLLAKSSLTLPRVMPYSRHVYHVYAVRVPVGHATRTPQRDALQQSLQEQEIQTGIHYPIPVHLQPAYADLGYKLGDFPHSEAASREVLSLPMYAELTTEAQTQVAKAVIASL</sequence>
<dbReference type="EMBL" id="VJXY01000021">
    <property type="protein sequence ID" value="MBD6617917.1"/>
    <property type="molecule type" value="Genomic_DNA"/>
</dbReference>
<dbReference type="InterPro" id="IPR015421">
    <property type="entry name" value="PyrdxlP-dep_Trfase_major"/>
</dbReference>
<dbReference type="Proteomes" id="UP001165986">
    <property type="component" value="Unassembled WGS sequence"/>
</dbReference>
<evidence type="ECO:0000313" key="7">
    <source>
        <dbReference type="Proteomes" id="UP001165986"/>
    </source>
</evidence>
<dbReference type="PANTHER" id="PTHR30244">
    <property type="entry name" value="TRANSAMINASE"/>
    <property type="match status" value="1"/>
</dbReference>
<dbReference type="GO" id="GO:0030170">
    <property type="term" value="F:pyridoxal phosphate binding"/>
    <property type="evidence" value="ECO:0007669"/>
    <property type="project" value="TreeGrafter"/>
</dbReference>